<evidence type="ECO:0000256" key="8">
    <source>
        <dbReference type="SAM" id="MobiDB-lite"/>
    </source>
</evidence>
<dbReference type="SUPFAM" id="SSF54843">
    <property type="entry name" value="Ribosomal protein L22"/>
    <property type="match status" value="1"/>
</dbReference>
<dbReference type="Proteomes" id="UP000062973">
    <property type="component" value="Chromosome"/>
</dbReference>
<dbReference type="GO" id="GO:0005840">
    <property type="term" value="C:ribosome"/>
    <property type="evidence" value="ECO:0007669"/>
    <property type="project" value="UniProtKB-KW"/>
</dbReference>
<keyword evidence="7" id="KW-0699">rRNA-binding</keyword>
<dbReference type="GO" id="GO:0003735">
    <property type="term" value="F:structural constituent of ribosome"/>
    <property type="evidence" value="ECO:0007669"/>
    <property type="project" value="InterPro"/>
</dbReference>
<dbReference type="eggNOG" id="COG0091">
    <property type="taxonomic scope" value="Bacteria"/>
</dbReference>
<dbReference type="InterPro" id="IPR001063">
    <property type="entry name" value="Ribosomal_uL22"/>
</dbReference>
<dbReference type="Gene3D" id="3.90.470.10">
    <property type="entry name" value="Ribosomal protein L22/L17"/>
    <property type="match status" value="1"/>
</dbReference>
<evidence type="ECO:0000313" key="11">
    <source>
        <dbReference type="Proteomes" id="UP000062973"/>
    </source>
</evidence>
<evidence type="ECO:0000256" key="5">
    <source>
        <dbReference type="ARBA" id="ARBA00035480"/>
    </source>
</evidence>
<evidence type="ECO:0000256" key="2">
    <source>
        <dbReference type="ARBA" id="ARBA00022980"/>
    </source>
</evidence>
<dbReference type="Gene3D" id="3.30.300.130">
    <property type="entry name" value="Fe-S cluster assembly (FSCA)"/>
    <property type="match status" value="1"/>
</dbReference>
<name>A0A076N4I4_AMYME</name>
<dbReference type="KEGG" id="amq:AMETH_6104"/>
<evidence type="ECO:0000259" key="9">
    <source>
        <dbReference type="Pfam" id="PF01883"/>
    </source>
</evidence>
<reference evidence="10 11" key="1">
    <citation type="submission" date="2014-07" db="EMBL/GenBank/DDBJ databases">
        <title>Whole Genome Sequence of the Amycolatopsis methanolica 239.</title>
        <authorList>
            <person name="Tang B."/>
        </authorList>
    </citation>
    <scope>NUCLEOTIDE SEQUENCE [LARGE SCALE GENOMIC DNA]</scope>
    <source>
        <strain evidence="10 11">239</strain>
    </source>
</reference>
<keyword evidence="7" id="KW-0694">RNA-binding</keyword>
<dbReference type="SUPFAM" id="SSF117916">
    <property type="entry name" value="Fe-S cluster assembly (FSCA) domain-like"/>
    <property type="match status" value="1"/>
</dbReference>
<dbReference type="PANTHER" id="PTHR42831">
    <property type="entry name" value="FE-S PROTEIN MATURATION AUXILIARY FACTOR YITW"/>
    <property type="match status" value="1"/>
</dbReference>
<dbReference type="PATRIC" id="fig|1068978.7.peg.6558"/>
<evidence type="ECO:0000256" key="4">
    <source>
        <dbReference type="ARBA" id="ARBA00025084"/>
    </source>
</evidence>
<dbReference type="Pfam" id="PF01883">
    <property type="entry name" value="FeS_assembly_P"/>
    <property type="match status" value="1"/>
</dbReference>
<keyword evidence="11" id="KW-1185">Reference proteome</keyword>
<dbReference type="EMBL" id="CP009110">
    <property type="protein sequence ID" value="AIJ26196.1"/>
    <property type="molecule type" value="Genomic_DNA"/>
</dbReference>
<accession>A0A076N4I4</accession>
<evidence type="ECO:0000313" key="10">
    <source>
        <dbReference type="EMBL" id="AIJ26196.1"/>
    </source>
</evidence>
<comment type="subunit">
    <text evidence="7">Part of the 50S ribosomal subunit.</text>
</comment>
<feature type="compositionally biased region" description="Polar residues" evidence="8">
    <location>
        <begin position="132"/>
        <end position="144"/>
    </location>
</feature>
<evidence type="ECO:0000256" key="3">
    <source>
        <dbReference type="ARBA" id="ARBA00023274"/>
    </source>
</evidence>
<evidence type="ECO:0000256" key="1">
    <source>
        <dbReference type="ARBA" id="ARBA00009451"/>
    </source>
</evidence>
<dbReference type="GO" id="GO:0019843">
    <property type="term" value="F:rRNA binding"/>
    <property type="evidence" value="ECO:0007669"/>
    <property type="project" value="UniProtKB-KW"/>
</dbReference>
<evidence type="ECO:0000256" key="6">
    <source>
        <dbReference type="RuleBase" id="RU004005"/>
    </source>
</evidence>
<dbReference type="AlphaFoldDB" id="A0A076N4I4"/>
<dbReference type="InterPro" id="IPR052339">
    <property type="entry name" value="Fe-S_Maturation_MIP18"/>
</dbReference>
<sequence>MTTMGILAVREQQARVVADEARVALEAVRGLPAVKAVAKLRLGPGRTCEPVARVIDKALARADAAGIAADQLVVAGGSAEPAEDIVRVRRKAHGIADWISSPTADVSVELQPAGLYVTQVGTAPAPPDRPGTTASPQASAHQDVTPNPMAETVREALYEVIDPDLGVNIVDLGFVRDVVVDDNGVATITMTLTSAACPLTEVMEDQIRTVLLTDNGGLVSDFLVEWVWVPTWRPADISAEGREQLRAIGFTNF</sequence>
<dbReference type="HOGENOM" id="CLU_092010_0_0_11"/>
<dbReference type="InterPro" id="IPR036394">
    <property type="entry name" value="Ribosomal_uL22_sf"/>
</dbReference>
<dbReference type="GO" id="GO:0006412">
    <property type="term" value="P:translation"/>
    <property type="evidence" value="ECO:0007669"/>
    <property type="project" value="InterPro"/>
</dbReference>
<dbReference type="Pfam" id="PF00237">
    <property type="entry name" value="Ribosomal_L22"/>
    <property type="match status" value="1"/>
</dbReference>
<proteinExistence type="inferred from homology"/>
<dbReference type="OrthoDB" id="9805360at2"/>
<dbReference type="eggNOG" id="COG2151">
    <property type="taxonomic scope" value="Bacteria"/>
</dbReference>
<dbReference type="GO" id="GO:1990904">
    <property type="term" value="C:ribonucleoprotein complex"/>
    <property type="evidence" value="ECO:0007669"/>
    <property type="project" value="UniProtKB-KW"/>
</dbReference>
<dbReference type="InterPro" id="IPR002744">
    <property type="entry name" value="MIP18-like"/>
</dbReference>
<comment type="function">
    <text evidence="4">This protein binds specifically to 23S rRNA; its binding is stimulated by other ribosomal proteins, e.g. L4, L17, and L20. It is important during the early stages of 50S assembly. It makes multiple contacts with different domains of the 23S rRNA in the assembled 50S subunit and ribosome.</text>
</comment>
<comment type="similarity">
    <text evidence="1 6">Belongs to the universal ribosomal protein uL22 family.</text>
</comment>
<protein>
    <recommendedName>
        <fullName evidence="5">50S ribosomal protein L22</fullName>
    </recommendedName>
</protein>
<keyword evidence="3 6" id="KW-0687">Ribonucleoprotein</keyword>
<evidence type="ECO:0000256" key="7">
    <source>
        <dbReference type="RuleBase" id="RU004006"/>
    </source>
</evidence>
<keyword evidence="2 6" id="KW-0689">Ribosomal protein</keyword>
<dbReference type="PANTHER" id="PTHR42831:SF1">
    <property type="entry name" value="FE-S PROTEIN MATURATION AUXILIARY FACTOR YITW"/>
    <property type="match status" value="1"/>
</dbReference>
<dbReference type="InterPro" id="IPR034904">
    <property type="entry name" value="FSCA_dom_sf"/>
</dbReference>
<dbReference type="STRING" id="1068978.AMETH_6104"/>
<feature type="region of interest" description="Disordered" evidence="8">
    <location>
        <begin position="121"/>
        <end position="144"/>
    </location>
</feature>
<dbReference type="RefSeq" id="WP_017985034.1">
    <property type="nucleotide sequence ID" value="NZ_AQUL01000001.1"/>
</dbReference>
<organism evidence="10 11">
    <name type="scientific">Amycolatopsis methanolica 239</name>
    <dbReference type="NCBI Taxonomy" id="1068978"/>
    <lineage>
        <taxon>Bacteria</taxon>
        <taxon>Bacillati</taxon>
        <taxon>Actinomycetota</taxon>
        <taxon>Actinomycetes</taxon>
        <taxon>Pseudonocardiales</taxon>
        <taxon>Pseudonocardiaceae</taxon>
        <taxon>Amycolatopsis</taxon>
        <taxon>Amycolatopsis methanolica group</taxon>
    </lineage>
</organism>
<gene>
    <name evidence="10" type="ORF">AMETH_6104</name>
</gene>
<feature type="domain" description="MIP18 family-like" evidence="9">
    <location>
        <begin position="151"/>
        <end position="212"/>
    </location>
</feature>